<sequence length="209" mass="23183">MYPTAYQTIAAFAEAEFKDKGSRFIAYAYPVRTAGEVKTLVDEQRQAHHKARHWCYAYRLGTDGLQFRANDDGEPSGSAGRPILGQIDSFGLTDVLIIVVRYFGGTLLGVPGLIHAYKTAASDALKAAEIIEKNIGKTVFLNCAYPHLNDAVRIAKQHHAEIVEQDLQLDCRLTVCVPLAAYENCIAAWRQTRVIEIKENFPAEAEKEA</sequence>
<keyword evidence="4" id="KW-1185">Reference proteome</keyword>
<dbReference type="PANTHER" id="PTHR16301:SF20">
    <property type="entry name" value="IMPACT FAMILY MEMBER YIGZ"/>
    <property type="match status" value="1"/>
</dbReference>
<dbReference type="EMBL" id="UGJJ01000001">
    <property type="protein sequence ID" value="STR00406.1"/>
    <property type="molecule type" value="Genomic_DNA"/>
</dbReference>
<organism evidence="3 4">
    <name type="scientific">Kingella potus</name>
    <dbReference type="NCBI Taxonomy" id="265175"/>
    <lineage>
        <taxon>Bacteria</taxon>
        <taxon>Pseudomonadati</taxon>
        <taxon>Pseudomonadota</taxon>
        <taxon>Betaproteobacteria</taxon>
        <taxon>Neisseriales</taxon>
        <taxon>Neisseriaceae</taxon>
        <taxon>Kingella</taxon>
    </lineage>
</organism>
<protein>
    <submittedName>
        <fullName evidence="3">IMPACT family member yigZ</fullName>
    </submittedName>
</protein>
<dbReference type="InterPro" id="IPR036956">
    <property type="entry name" value="Impact_N_sf"/>
</dbReference>
<dbReference type="InterPro" id="IPR001498">
    <property type="entry name" value="Impact_N"/>
</dbReference>
<reference evidence="3 4" key="1">
    <citation type="submission" date="2018-06" db="EMBL/GenBank/DDBJ databases">
        <authorList>
            <consortium name="Pathogen Informatics"/>
            <person name="Doyle S."/>
        </authorList>
    </citation>
    <scope>NUCLEOTIDE SEQUENCE [LARGE SCALE GENOMIC DNA]</scope>
    <source>
        <strain evidence="3 4">NCTC13336</strain>
    </source>
</reference>
<dbReference type="InterPro" id="IPR023582">
    <property type="entry name" value="Impact"/>
</dbReference>
<dbReference type="InterPro" id="IPR020568">
    <property type="entry name" value="Ribosomal_Su5_D2-typ_SF"/>
</dbReference>
<dbReference type="Pfam" id="PF01205">
    <property type="entry name" value="Impact_N"/>
    <property type="match status" value="1"/>
</dbReference>
<accession>A0A377QYH9</accession>
<dbReference type="AlphaFoldDB" id="A0A377QYH9"/>
<dbReference type="SUPFAM" id="SSF54211">
    <property type="entry name" value="Ribosomal protein S5 domain 2-like"/>
    <property type="match status" value="1"/>
</dbReference>
<evidence type="ECO:0000313" key="3">
    <source>
        <dbReference type="EMBL" id="STR00406.1"/>
    </source>
</evidence>
<dbReference type="GO" id="GO:0006446">
    <property type="term" value="P:regulation of translational initiation"/>
    <property type="evidence" value="ECO:0007669"/>
    <property type="project" value="TreeGrafter"/>
</dbReference>
<name>A0A377QYH9_9NEIS</name>
<comment type="similarity">
    <text evidence="1">Belongs to the IMPACT family.</text>
</comment>
<dbReference type="PROSITE" id="PS00910">
    <property type="entry name" value="UPF0029"/>
    <property type="match status" value="1"/>
</dbReference>
<dbReference type="InterPro" id="IPR020569">
    <property type="entry name" value="UPF0029_Impact_CS"/>
</dbReference>
<dbReference type="Proteomes" id="UP000254293">
    <property type="component" value="Unassembled WGS sequence"/>
</dbReference>
<feature type="domain" description="Impact N-terminal" evidence="2">
    <location>
        <begin position="20"/>
        <end position="125"/>
    </location>
</feature>
<dbReference type="PANTHER" id="PTHR16301">
    <property type="entry name" value="IMPACT-RELATED"/>
    <property type="match status" value="1"/>
</dbReference>
<proteinExistence type="inferred from homology"/>
<gene>
    <name evidence="3" type="primary">yigZ</name>
    <name evidence="3" type="ORF">NCTC13336_00613</name>
</gene>
<evidence type="ECO:0000259" key="2">
    <source>
        <dbReference type="Pfam" id="PF01205"/>
    </source>
</evidence>
<dbReference type="GO" id="GO:0005737">
    <property type="term" value="C:cytoplasm"/>
    <property type="evidence" value="ECO:0007669"/>
    <property type="project" value="TreeGrafter"/>
</dbReference>
<evidence type="ECO:0000313" key="4">
    <source>
        <dbReference type="Proteomes" id="UP000254293"/>
    </source>
</evidence>
<dbReference type="OrthoDB" id="9813771at2"/>
<dbReference type="RefSeq" id="WP_115307684.1">
    <property type="nucleotide sequence ID" value="NZ_CP091516.1"/>
</dbReference>
<dbReference type="Gene3D" id="3.30.230.30">
    <property type="entry name" value="Impact, N-terminal domain"/>
    <property type="match status" value="1"/>
</dbReference>
<evidence type="ECO:0000256" key="1">
    <source>
        <dbReference type="ARBA" id="ARBA00007665"/>
    </source>
</evidence>